<evidence type="ECO:0000313" key="3">
    <source>
        <dbReference type="Proteomes" id="UP000299102"/>
    </source>
</evidence>
<proteinExistence type="predicted"/>
<sequence>MKPIKTNAFVQTFVFVIHNGPLQELSRNTRANVRDTDEPPSRSLRLAPMSLLEMIRIYTFTARATMRRHSNGKTVKPRIPAMTSICRCYTPEYKMLIDILAKPRSADFECLHKNRYLLPRLVSDRSRTPAGGPRRKANRLTPGTARSDKYT</sequence>
<comment type="caution">
    <text evidence="2">The sequence shown here is derived from an EMBL/GenBank/DDBJ whole genome shotgun (WGS) entry which is preliminary data.</text>
</comment>
<accession>A0A4C1V6T6</accession>
<reference evidence="2 3" key="1">
    <citation type="journal article" date="2019" name="Commun. Biol.">
        <title>The bagworm genome reveals a unique fibroin gene that provides high tensile strength.</title>
        <authorList>
            <person name="Kono N."/>
            <person name="Nakamura H."/>
            <person name="Ohtoshi R."/>
            <person name="Tomita M."/>
            <person name="Numata K."/>
            <person name="Arakawa K."/>
        </authorList>
    </citation>
    <scope>NUCLEOTIDE SEQUENCE [LARGE SCALE GENOMIC DNA]</scope>
</reference>
<dbReference type="Proteomes" id="UP000299102">
    <property type="component" value="Unassembled WGS sequence"/>
</dbReference>
<evidence type="ECO:0000313" key="2">
    <source>
        <dbReference type="EMBL" id="GBP33744.1"/>
    </source>
</evidence>
<name>A0A4C1V6T6_EUMVA</name>
<feature type="region of interest" description="Disordered" evidence="1">
    <location>
        <begin position="124"/>
        <end position="151"/>
    </location>
</feature>
<dbReference type="AlphaFoldDB" id="A0A4C1V6T6"/>
<organism evidence="2 3">
    <name type="scientific">Eumeta variegata</name>
    <name type="common">Bagworm moth</name>
    <name type="synonym">Eumeta japonica</name>
    <dbReference type="NCBI Taxonomy" id="151549"/>
    <lineage>
        <taxon>Eukaryota</taxon>
        <taxon>Metazoa</taxon>
        <taxon>Ecdysozoa</taxon>
        <taxon>Arthropoda</taxon>
        <taxon>Hexapoda</taxon>
        <taxon>Insecta</taxon>
        <taxon>Pterygota</taxon>
        <taxon>Neoptera</taxon>
        <taxon>Endopterygota</taxon>
        <taxon>Lepidoptera</taxon>
        <taxon>Glossata</taxon>
        <taxon>Ditrysia</taxon>
        <taxon>Tineoidea</taxon>
        <taxon>Psychidae</taxon>
        <taxon>Oiketicinae</taxon>
        <taxon>Eumeta</taxon>
    </lineage>
</organism>
<evidence type="ECO:0000256" key="1">
    <source>
        <dbReference type="SAM" id="MobiDB-lite"/>
    </source>
</evidence>
<keyword evidence="3" id="KW-1185">Reference proteome</keyword>
<dbReference type="EMBL" id="BGZK01000278">
    <property type="protein sequence ID" value="GBP33744.1"/>
    <property type="molecule type" value="Genomic_DNA"/>
</dbReference>
<gene>
    <name evidence="2" type="ORF">EVAR_17072_1</name>
</gene>
<protein>
    <submittedName>
        <fullName evidence="2">Uncharacterized protein</fullName>
    </submittedName>
</protein>